<keyword evidence="4" id="KW-1185">Reference proteome</keyword>
<feature type="transmembrane region" description="Helical" evidence="2">
    <location>
        <begin position="103"/>
        <end position="120"/>
    </location>
</feature>
<dbReference type="RefSeq" id="XP_020433919.1">
    <property type="nucleotide sequence ID" value="XM_020576670.1"/>
</dbReference>
<evidence type="ECO:0000256" key="2">
    <source>
        <dbReference type="SAM" id="Phobius"/>
    </source>
</evidence>
<comment type="caution">
    <text evidence="3">The sequence shown here is derived from an EMBL/GenBank/DDBJ whole genome shotgun (WGS) entry which is preliminary data.</text>
</comment>
<keyword evidence="2" id="KW-0472">Membrane</keyword>
<reference evidence="3 4" key="1">
    <citation type="journal article" date="2011" name="Genome Res.">
        <title>Phylogeny-wide analysis of social amoeba genomes highlights ancient origins for complex intercellular communication.</title>
        <authorList>
            <person name="Heidel A.J."/>
            <person name="Lawal H.M."/>
            <person name="Felder M."/>
            <person name="Schilde C."/>
            <person name="Helps N.R."/>
            <person name="Tunggal B."/>
            <person name="Rivero F."/>
            <person name="John U."/>
            <person name="Schleicher M."/>
            <person name="Eichinger L."/>
            <person name="Platzer M."/>
            <person name="Noegel A.A."/>
            <person name="Schaap P."/>
            <person name="Gloeckner G."/>
        </authorList>
    </citation>
    <scope>NUCLEOTIDE SEQUENCE [LARGE SCALE GENOMIC DNA]</scope>
    <source>
        <strain evidence="4">ATCC 26659 / Pp 5 / PN500</strain>
    </source>
</reference>
<dbReference type="EMBL" id="ADBJ01000025">
    <property type="protein sequence ID" value="EFA81802.1"/>
    <property type="molecule type" value="Genomic_DNA"/>
</dbReference>
<keyword evidence="2" id="KW-0812">Transmembrane</keyword>
<dbReference type="GeneID" id="31361281"/>
<name>D3BB65_HETP5</name>
<organism evidence="3 4">
    <name type="scientific">Heterostelium pallidum (strain ATCC 26659 / Pp 5 / PN500)</name>
    <name type="common">Cellular slime mold</name>
    <name type="synonym">Polysphondylium pallidum</name>
    <dbReference type="NCBI Taxonomy" id="670386"/>
    <lineage>
        <taxon>Eukaryota</taxon>
        <taxon>Amoebozoa</taxon>
        <taxon>Evosea</taxon>
        <taxon>Eumycetozoa</taxon>
        <taxon>Dictyostelia</taxon>
        <taxon>Acytosteliales</taxon>
        <taxon>Acytosteliaceae</taxon>
        <taxon>Heterostelium</taxon>
    </lineage>
</organism>
<sequence length="346" mass="39966">MTMTIQSSYTSVELTLQFVFISSCDLSNHTIHFVYRHSLLAHVDVFISFNSSQELSLLAHVDVFISFMDFLVSFIVRVYVFLRSFQPFILYTDFQLMSSRHFVLAKLFGIKTIFLIKRFLMTYHAYKLTLLLDLVLLRVMRYRSEMQQHVKPSKSDWDLLNQIFSLEYELIDNNSDQSKKSTTDNPFTYYSNKFNINPRWVSISIIIPKSSKIFFNCIQSHLDTGKHQQIATQQQQQQITNIVRAVIEPISTQDDPLLKNNTTSGTIYNIALSDISRSQEVIISSAQLSTQQTTTKSISISIQYLLSMTFRPSSTSQRLTSMTLKPSSTSQRLTPMIFRPSSTSQR</sequence>
<evidence type="ECO:0000313" key="3">
    <source>
        <dbReference type="EMBL" id="EFA81802.1"/>
    </source>
</evidence>
<dbReference type="InParanoid" id="D3BB65"/>
<accession>D3BB65</accession>
<evidence type="ECO:0000313" key="4">
    <source>
        <dbReference type="Proteomes" id="UP000001396"/>
    </source>
</evidence>
<proteinExistence type="predicted"/>
<gene>
    <name evidence="3" type="ORF">PPL_05797</name>
</gene>
<evidence type="ECO:0000256" key="1">
    <source>
        <dbReference type="SAM" id="MobiDB-lite"/>
    </source>
</evidence>
<dbReference type="Proteomes" id="UP000001396">
    <property type="component" value="Unassembled WGS sequence"/>
</dbReference>
<keyword evidence="2" id="KW-1133">Transmembrane helix</keyword>
<feature type="compositionally biased region" description="Polar residues" evidence="1">
    <location>
        <begin position="323"/>
        <end position="333"/>
    </location>
</feature>
<feature type="region of interest" description="Disordered" evidence="1">
    <location>
        <begin position="323"/>
        <end position="346"/>
    </location>
</feature>
<dbReference type="AlphaFoldDB" id="D3BB65"/>
<protein>
    <submittedName>
        <fullName evidence="3">Uncharacterized protein</fullName>
    </submittedName>
</protein>
<feature type="transmembrane region" description="Helical" evidence="2">
    <location>
        <begin position="63"/>
        <end position="82"/>
    </location>
</feature>